<dbReference type="InterPro" id="IPR036397">
    <property type="entry name" value="RNaseH_sf"/>
</dbReference>
<dbReference type="InterPro" id="IPR012337">
    <property type="entry name" value="RNaseH-like_sf"/>
</dbReference>
<dbReference type="OrthoDB" id="117762at2759"/>
<accession>A0A6A3J1Q5</accession>
<gene>
    <name evidence="2" type="ORF">PR002_g22341</name>
</gene>
<evidence type="ECO:0000313" key="2">
    <source>
        <dbReference type="EMBL" id="KAE8986475.1"/>
    </source>
</evidence>
<dbReference type="InterPro" id="IPR050951">
    <property type="entry name" value="Retrovirus_Pol_polyprotein"/>
</dbReference>
<dbReference type="AlphaFoldDB" id="A0A6A3J1Q5"/>
<name>A0A6A3J1Q5_9STRA</name>
<feature type="domain" description="Integrase catalytic" evidence="1">
    <location>
        <begin position="1"/>
        <end position="73"/>
    </location>
</feature>
<dbReference type="GO" id="GO:0015074">
    <property type="term" value="P:DNA integration"/>
    <property type="evidence" value="ECO:0007669"/>
    <property type="project" value="InterPro"/>
</dbReference>
<protein>
    <recommendedName>
        <fullName evidence="1">Integrase catalytic domain-containing protein</fullName>
    </recommendedName>
</protein>
<dbReference type="SUPFAM" id="SSF53098">
    <property type="entry name" value="Ribonuclease H-like"/>
    <property type="match status" value="1"/>
</dbReference>
<dbReference type="PANTHER" id="PTHR37984">
    <property type="entry name" value="PROTEIN CBG26694"/>
    <property type="match status" value="1"/>
</dbReference>
<dbReference type="Gene3D" id="3.30.420.10">
    <property type="entry name" value="Ribonuclease H-like superfamily/Ribonuclease H"/>
    <property type="match status" value="1"/>
</dbReference>
<reference evidence="2 3" key="1">
    <citation type="submission" date="2018-09" db="EMBL/GenBank/DDBJ databases">
        <title>Genomic investigation of the strawberry pathogen Phytophthora fragariae indicates pathogenicity is determined by transcriptional variation in three key races.</title>
        <authorList>
            <person name="Adams T.M."/>
            <person name="Armitage A.D."/>
            <person name="Sobczyk M.K."/>
            <person name="Bates H.J."/>
            <person name="Dunwell J.M."/>
            <person name="Nellist C.F."/>
            <person name="Harrison R.J."/>
        </authorList>
    </citation>
    <scope>NUCLEOTIDE SEQUENCE [LARGE SCALE GENOMIC DNA]</scope>
    <source>
        <strain evidence="2 3">SCRP324</strain>
    </source>
</reference>
<dbReference type="GO" id="GO:0003676">
    <property type="term" value="F:nucleic acid binding"/>
    <property type="evidence" value="ECO:0007669"/>
    <property type="project" value="InterPro"/>
</dbReference>
<dbReference type="InterPro" id="IPR001584">
    <property type="entry name" value="Integrase_cat-core"/>
</dbReference>
<organism evidence="2 3">
    <name type="scientific">Phytophthora rubi</name>
    <dbReference type="NCBI Taxonomy" id="129364"/>
    <lineage>
        <taxon>Eukaryota</taxon>
        <taxon>Sar</taxon>
        <taxon>Stramenopiles</taxon>
        <taxon>Oomycota</taxon>
        <taxon>Peronosporomycetes</taxon>
        <taxon>Peronosporales</taxon>
        <taxon>Peronosporaceae</taxon>
        <taxon>Phytophthora</taxon>
    </lineage>
</organism>
<dbReference type="Proteomes" id="UP000435112">
    <property type="component" value="Unassembled WGS sequence"/>
</dbReference>
<dbReference type="PROSITE" id="PS50994">
    <property type="entry name" value="INTEGRASE"/>
    <property type="match status" value="1"/>
</dbReference>
<comment type="caution">
    <text evidence="2">The sequence shown here is derived from an EMBL/GenBank/DDBJ whole genome shotgun (WGS) entry which is preliminary data.</text>
</comment>
<dbReference type="PANTHER" id="PTHR37984:SF5">
    <property type="entry name" value="PROTEIN NYNRIN-LIKE"/>
    <property type="match status" value="1"/>
</dbReference>
<dbReference type="EMBL" id="QXFU01002380">
    <property type="protein sequence ID" value="KAE8986475.1"/>
    <property type="molecule type" value="Genomic_DNA"/>
</dbReference>
<proteinExistence type="predicted"/>
<sequence>MLGIKKMFGAAYHPQTQGLVERFNGTLIGMLKMHVSEAQTDWDLYLPRVLFAYRTSYHESLGDTPFFTLYGRDATLPLDVAFLNVGKKWRSNEVALYRRELYRSLHDSRRLVERQLLKAQDRNERRLSDQVTVEYAVGDPVWVYQIFRNKRGEARTKKLAFA</sequence>
<evidence type="ECO:0000313" key="3">
    <source>
        <dbReference type="Proteomes" id="UP000435112"/>
    </source>
</evidence>
<evidence type="ECO:0000259" key="1">
    <source>
        <dbReference type="PROSITE" id="PS50994"/>
    </source>
</evidence>